<feature type="region of interest" description="Disordered" evidence="1">
    <location>
        <begin position="1"/>
        <end position="36"/>
    </location>
</feature>
<dbReference type="EMBL" id="BMAO01004906">
    <property type="protein sequence ID" value="GFQ97796.1"/>
    <property type="molecule type" value="Genomic_DNA"/>
</dbReference>
<dbReference type="OrthoDB" id="6509606at2759"/>
<evidence type="ECO:0000313" key="2">
    <source>
        <dbReference type="EMBL" id="GFQ97796.1"/>
    </source>
</evidence>
<gene>
    <name evidence="2" type="primary">g.255</name>
    <name evidence="2" type="ORF">TNCT_225891</name>
</gene>
<sequence length="234" mass="27744">MPPKKSKLCNRSKEARRKRLERAHQSEEQIAARNTTQRIRISESRIQKSKRQRDERLRQNISRNSAAREHHIATFRVRELDRQQTRLFSQTRCWIYSIEWQKRGLPHAYILIWLGVKIISAEIPDPLIDQELFDIVTSHMIHGPCGIFNMTSPCMENGKCEKRFPKQYTNDTVTDIDGYPLYRRRNFENGGHIFTMRMSNSTNQVEIDNQWVVPYSRLLSKTYKAHINVEFSIP</sequence>
<proteinExistence type="predicted"/>
<accession>A0A8X6G781</accession>
<organism evidence="2 3">
    <name type="scientific">Trichonephila clavata</name>
    <name type="common">Joro spider</name>
    <name type="synonym">Nephila clavata</name>
    <dbReference type="NCBI Taxonomy" id="2740835"/>
    <lineage>
        <taxon>Eukaryota</taxon>
        <taxon>Metazoa</taxon>
        <taxon>Ecdysozoa</taxon>
        <taxon>Arthropoda</taxon>
        <taxon>Chelicerata</taxon>
        <taxon>Arachnida</taxon>
        <taxon>Araneae</taxon>
        <taxon>Araneomorphae</taxon>
        <taxon>Entelegynae</taxon>
        <taxon>Araneoidea</taxon>
        <taxon>Nephilidae</taxon>
        <taxon>Trichonephila</taxon>
    </lineage>
</organism>
<dbReference type="AlphaFoldDB" id="A0A8X6G781"/>
<dbReference type="Proteomes" id="UP000887116">
    <property type="component" value="Unassembled WGS sequence"/>
</dbReference>
<evidence type="ECO:0000256" key="1">
    <source>
        <dbReference type="SAM" id="MobiDB-lite"/>
    </source>
</evidence>
<feature type="compositionally biased region" description="Basic residues" evidence="1">
    <location>
        <begin position="1"/>
        <end position="21"/>
    </location>
</feature>
<dbReference type="PANTHER" id="PTHR10492:SF57">
    <property type="entry name" value="ATP-DEPENDENT DNA HELICASE"/>
    <property type="match status" value="1"/>
</dbReference>
<protein>
    <submittedName>
        <fullName evidence="2">Helitron_like_N domain-containing protein</fullName>
    </submittedName>
</protein>
<name>A0A8X6G781_TRICU</name>
<comment type="caution">
    <text evidence="2">The sequence shown here is derived from an EMBL/GenBank/DDBJ whole genome shotgun (WGS) entry which is preliminary data.</text>
</comment>
<keyword evidence="3" id="KW-1185">Reference proteome</keyword>
<dbReference type="PANTHER" id="PTHR10492">
    <property type="match status" value="1"/>
</dbReference>
<reference evidence="2" key="1">
    <citation type="submission" date="2020-07" db="EMBL/GenBank/DDBJ databases">
        <title>Multicomponent nature underlies the extraordinary mechanical properties of spider dragline silk.</title>
        <authorList>
            <person name="Kono N."/>
            <person name="Nakamura H."/>
            <person name="Mori M."/>
            <person name="Yoshida Y."/>
            <person name="Ohtoshi R."/>
            <person name="Malay A.D."/>
            <person name="Moran D.A.P."/>
            <person name="Tomita M."/>
            <person name="Numata K."/>
            <person name="Arakawa K."/>
        </authorList>
    </citation>
    <scope>NUCLEOTIDE SEQUENCE</scope>
</reference>
<evidence type="ECO:0000313" key="3">
    <source>
        <dbReference type="Proteomes" id="UP000887116"/>
    </source>
</evidence>